<evidence type="ECO:0000313" key="3">
    <source>
        <dbReference type="Proteomes" id="UP001205046"/>
    </source>
</evidence>
<dbReference type="InterPro" id="IPR012654">
    <property type="entry name" value="CHP02391"/>
</dbReference>
<gene>
    <name evidence="2" type="ORF">M3B43_09750</name>
</gene>
<name>A0ABT2HSC3_9MICC</name>
<dbReference type="NCBIfam" id="TIGR02391">
    <property type="entry name" value="hypoth_ymh"/>
    <property type="match status" value="1"/>
</dbReference>
<feature type="domain" description="Conserved hypothetical protein CHP02391" evidence="1">
    <location>
        <begin position="106"/>
        <end position="223"/>
    </location>
</feature>
<sequence>MPLPSVARSHGTKKVVIIRNEGTDDEERAEVEAMIQASAGYFDVKTPIYEGDVVEVPDPRGGIDRRLAQQVDVNDYGSRSLQHIKVTWGKAPAPRTAPVRRLSIERMHQDVIAASGDLFADGHYYSAVAEAFKSVEVRVRVLAESEKSGAQLMGEAFGGKDPRINVATFEGRSGQDEQEGFQALFRGSMMAVRNPKAHELIVDEDPVEALEYLGFASLLHRRLDRVDA</sequence>
<evidence type="ECO:0000259" key="1">
    <source>
        <dbReference type="Pfam" id="PF09509"/>
    </source>
</evidence>
<protein>
    <submittedName>
        <fullName evidence="2">TIGR02391 family protein</fullName>
    </submittedName>
</protein>
<dbReference type="Pfam" id="PF09509">
    <property type="entry name" value="Hypoth_Ymh"/>
    <property type="match status" value="1"/>
</dbReference>
<proteinExistence type="predicted"/>
<comment type="caution">
    <text evidence="2">The sequence shown here is derived from an EMBL/GenBank/DDBJ whole genome shotgun (WGS) entry which is preliminary data.</text>
</comment>
<accession>A0ABT2HSC3</accession>
<organism evidence="2 3">
    <name type="scientific">Nesterenkonia massiliensis</name>
    <dbReference type="NCBI Taxonomy" id="1232429"/>
    <lineage>
        <taxon>Bacteria</taxon>
        <taxon>Bacillati</taxon>
        <taxon>Actinomycetota</taxon>
        <taxon>Actinomycetes</taxon>
        <taxon>Micrococcales</taxon>
        <taxon>Micrococcaceae</taxon>
        <taxon>Nesterenkonia</taxon>
    </lineage>
</organism>
<reference evidence="2 3" key="1">
    <citation type="submission" date="2022-04" db="EMBL/GenBank/DDBJ databases">
        <title>Human microbiome associated bacterial genomes.</title>
        <authorList>
            <person name="Sandstrom S."/>
            <person name="Salamzade R."/>
            <person name="Kalan L.R."/>
        </authorList>
    </citation>
    <scope>NUCLEOTIDE SEQUENCE [LARGE SCALE GENOMIC DNA]</scope>
    <source>
        <strain evidence="3">p3-SID767</strain>
    </source>
</reference>
<dbReference type="RefSeq" id="WP_260073492.1">
    <property type="nucleotide sequence ID" value="NZ_JALXMO010000031.1"/>
</dbReference>
<evidence type="ECO:0000313" key="2">
    <source>
        <dbReference type="EMBL" id="MCT1607598.1"/>
    </source>
</evidence>
<dbReference type="EMBL" id="JALXMO010000031">
    <property type="protein sequence ID" value="MCT1607598.1"/>
    <property type="molecule type" value="Genomic_DNA"/>
</dbReference>
<dbReference type="Proteomes" id="UP001205046">
    <property type="component" value="Unassembled WGS sequence"/>
</dbReference>
<keyword evidence="3" id="KW-1185">Reference proteome</keyword>